<dbReference type="PROSITE" id="PS50833">
    <property type="entry name" value="BRIX"/>
    <property type="match status" value="1"/>
</dbReference>
<keyword evidence="4" id="KW-1185">Reference proteome</keyword>
<feature type="compositionally biased region" description="Basic and acidic residues" evidence="1">
    <location>
        <begin position="361"/>
        <end position="400"/>
    </location>
</feature>
<reference evidence="3 4" key="1">
    <citation type="journal article" date="2007" name="Proc. Natl. Acad. Sci. U.S.A.">
        <title>Independent sorting-out of thousands of duplicated gene pairs in two yeast species descended from a whole-genome duplication.</title>
        <authorList>
            <person name="Scannell D.R."/>
            <person name="Frank A.C."/>
            <person name="Conant G.C."/>
            <person name="Byrne K.P."/>
            <person name="Woolfit M."/>
            <person name="Wolfe K.H."/>
        </authorList>
    </citation>
    <scope>NUCLEOTIDE SEQUENCE [LARGE SCALE GENOMIC DNA]</scope>
    <source>
        <strain evidence="4">ATCC 22028 / DSM 70294 / BCRC 21397 / CBS 2163 / NBRC 10782 / NRRL Y-8283 / UCD 57-17</strain>
    </source>
</reference>
<dbReference type="Pfam" id="PF04427">
    <property type="entry name" value="Brix"/>
    <property type="match status" value="1"/>
</dbReference>
<dbReference type="HOGENOM" id="CLU_026936_2_0_1"/>
<name>A7TSD3_VANPO</name>
<evidence type="ECO:0000256" key="1">
    <source>
        <dbReference type="SAM" id="MobiDB-lite"/>
    </source>
</evidence>
<dbReference type="eggNOG" id="KOG2963">
    <property type="taxonomic scope" value="Eukaryota"/>
</dbReference>
<dbReference type="Proteomes" id="UP000000267">
    <property type="component" value="Unassembled WGS sequence"/>
</dbReference>
<dbReference type="KEGG" id="vpo:Kpol_339p5"/>
<proteinExistence type="predicted"/>
<feature type="region of interest" description="Disordered" evidence="1">
    <location>
        <begin position="361"/>
        <end position="443"/>
    </location>
</feature>
<dbReference type="OMA" id="KDYTVMT"/>
<dbReference type="OrthoDB" id="10261452at2759"/>
<gene>
    <name evidence="3" type="ORF">Kpol_339p5</name>
</gene>
<dbReference type="EMBL" id="DS480506">
    <property type="protein sequence ID" value="EDO14818.1"/>
    <property type="molecule type" value="Genomic_DNA"/>
</dbReference>
<evidence type="ECO:0000313" key="4">
    <source>
        <dbReference type="Proteomes" id="UP000000267"/>
    </source>
</evidence>
<dbReference type="FunCoup" id="A7TSD3">
    <property type="interactions" value="938"/>
</dbReference>
<feature type="compositionally biased region" description="Acidic residues" evidence="1">
    <location>
        <begin position="430"/>
        <end position="443"/>
    </location>
</feature>
<dbReference type="PANTHER" id="PTHR12661:SF5">
    <property type="entry name" value="SUPPRESSOR OF SWI4 1 HOMOLOG"/>
    <property type="match status" value="1"/>
</dbReference>
<evidence type="ECO:0000313" key="3">
    <source>
        <dbReference type="EMBL" id="EDO14818.1"/>
    </source>
</evidence>
<dbReference type="STRING" id="436907.A7TSD3"/>
<dbReference type="InterPro" id="IPR007109">
    <property type="entry name" value="Brix"/>
</dbReference>
<organism evidence="4">
    <name type="scientific">Vanderwaltozyma polyspora (strain ATCC 22028 / DSM 70294 / BCRC 21397 / CBS 2163 / NBRC 10782 / NRRL Y-8283 / UCD 57-17)</name>
    <name type="common">Kluyveromyces polysporus</name>
    <dbReference type="NCBI Taxonomy" id="436907"/>
    <lineage>
        <taxon>Eukaryota</taxon>
        <taxon>Fungi</taxon>
        <taxon>Dikarya</taxon>
        <taxon>Ascomycota</taxon>
        <taxon>Saccharomycotina</taxon>
        <taxon>Saccharomycetes</taxon>
        <taxon>Saccharomycetales</taxon>
        <taxon>Saccharomycetaceae</taxon>
        <taxon>Vanderwaltozyma</taxon>
    </lineage>
</organism>
<sequence length="443" mass="50882">MAKRRTKKRTHVVQSADQLKDVPKSMVIRVGPTSLGNHSLNQLVKDFRQIMQPYTAVKLKERKSNKLKDFVVMCGPLGVSHLFIFTQSEKTGNVSLKVSRMPHGPTVTFQVTDYSLGKDIKKFLKRPKSLNKEDVLDPPLLVLNGFTTLKKNDDNDEVNENVEKVMVSMFQNVFPPLNPSRTRLSSIKRVFMINKDQETGEISMRHYFIDIREVEISKNLKRLYRAKNNLHKTVPNLHKKEDISSLILDHDIGAYTSESEVEDESIVKVVDKQDIKTKKAIPQENNNIQPEEKENLIEDTTSQNTPVPRKKAIKLTEIGPRLTLKLVKIEEGICSGKVLHHEFVQKTSAEIKALEKRHAQKMRLKEERRKEQEENIARKKAVKEAKKERKLARREQRKQEAMQNGEEAENMSGQESSDSSSSDSERYSDVPEDLDSDLFSEVE</sequence>
<dbReference type="GO" id="GO:0019843">
    <property type="term" value="F:rRNA binding"/>
    <property type="evidence" value="ECO:0007669"/>
    <property type="project" value="InterPro"/>
</dbReference>
<feature type="domain" description="Brix" evidence="2">
    <location>
        <begin position="26"/>
        <end position="335"/>
    </location>
</feature>
<dbReference type="GO" id="GO:0006364">
    <property type="term" value="P:rRNA processing"/>
    <property type="evidence" value="ECO:0007669"/>
    <property type="project" value="InterPro"/>
</dbReference>
<dbReference type="GO" id="GO:0030687">
    <property type="term" value="C:preribosome, large subunit precursor"/>
    <property type="evidence" value="ECO:0007669"/>
    <property type="project" value="TreeGrafter"/>
</dbReference>
<dbReference type="PhylomeDB" id="A7TSD3"/>
<dbReference type="InParanoid" id="A7TSD3"/>
<dbReference type="InterPro" id="IPR045112">
    <property type="entry name" value="PPAN-like"/>
</dbReference>
<evidence type="ECO:0000259" key="2">
    <source>
        <dbReference type="PROSITE" id="PS50833"/>
    </source>
</evidence>
<protein>
    <recommendedName>
        <fullName evidence="2">Brix domain-containing protein</fullName>
    </recommendedName>
</protein>
<dbReference type="GO" id="GO:0005730">
    <property type="term" value="C:nucleolus"/>
    <property type="evidence" value="ECO:0007669"/>
    <property type="project" value="UniProtKB-ARBA"/>
</dbReference>
<dbReference type="RefSeq" id="XP_001642676.1">
    <property type="nucleotide sequence ID" value="XM_001642626.1"/>
</dbReference>
<dbReference type="GeneID" id="5542858"/>
<accession>A7TSD3</accession>
<dbReference type="PANTHER" id="PTHR12661">
    <property type="entry name" value="PETER PAN-RELATED"/>
    <property type="match status" value="1"/>
</dbReference>
<dbReference type="AlphaFoldDB" id="A7TSD3"/>
<dbReference type="SMART" id="SM00879">
    <property type="entry name" value="Brix"/>
    <property type="match status" value="1"/>
</dbReference>
<dbReference type="GO" id="GO:0000027">
    <property type="term" value="P:ribosomal large subunit assembly"/>
    <property type="evidence" value="ECO:0007669"/>
    <property type="project" value="TreeGrafter"/>
</dbReference>